<name>A0A6J5M8E8_9CAUD</name>
<dbReference type="EMBL" id="LR796394">
    <property type="protein sequence ID" value="CAB4141633.1"/>
    <property type="molecule type" value="Genomic_DNA"/>
</dbReference>
<organism evidence="1">
    <name type="scientific">uncultured Caudovirales phage</name>
    <dbReference type="NCBI Taxonomy" id="2100421"/>
    <lineage>
        <taxon>Viruses</taxon>
        <taxon>Duplodnaviria</taxon>
        <taxon>Heunggongvirae</taxon>
        <taxon>Uroviricota</taxon>
        <taxon>Caudoviricetes</taxon>
        <taxon>Peduoviridae</taxon>
        <taxon>Maltschvirus</taxon>
        <taxon>Maltschvirus maltsch</taxon>
    </lineage>
</organism>
<evidence type="ECO:0000313" key="1">
    <source>
        <dbReference type="EMBL" id="CAB4141633.1"/>
    </source>
</evidence>
<accession>A0A6J5M8E8</accession>
<protein>
    <submittedName>
        <fullName evidence="1">Uncharacterized protein</fullName>
    </submittedName>
</protein>
<proteinExistence type="predicted"/>
<reference evidence="1" key="1">
    <citation type="submission" date="2020-04" db="EMBL/GenBank/DDBJ databases">
        <authorList>
            <person name="Chiriac C."/>
            <person name="Salcher M."/>
            <person name="Ghai R."/>
            <person name="Kavagutti S V."/>
        </authorList>
    </citation>
    <scope>NUCLEOTIDE SEQUENCE</scope>
</reference>
<sequence length="52" mass="5656">MPMVGDKKFPYTAKGKKEAKAYGAKKAMPVAVMVAISRPKMAAKKMPKGKMK</sequence>
<gene>
    <name evidence="1" type="ORF">UFOVP420_12</name>
</gene>